<sequence length="322" mass="37514">MDKDILKTINSQHLFPAQSDRHIFFGVDGKFIAHSLITIMSIIKHADDARYHFHLISSEISAIDTARLEKIFAGQSHGLTLHHIQDSLFSAFPTTELFTRATYYRFLAPLILPHADKLLYLDADMVCLNPLDELWQIAMPSEVIALVVGEIAALQAQLAENVGLRGKRYFNAGMMLIDVQKWNREQVSEHAFNLLSEKGKQFQYLDQDALNMLLEDRVIFTEARFNTINMLSHDDNGYTQDVPHNTCLLHYAGADKPWQQWNQQHVGHYYRDLYQISPLADVPFEAPKNAQQAKRMYKYLFRSHQRLSALYWRIKYFKMRYF</sequence>
<evidence type="ECO:0000256" key="6">
    <source>
        <dbReference type="ARBA" id="ARBA00022723"/>
    </source>
</evidence>
<organism evidence="10 11">
    <name type="scientific">Candidatus Pantoea symbiotica</name>
    <dbReference type="NCBI Taxonomy" id="1884370"/>
    <lineage>
        <taxon>Bacteria</taxon>
        <taxon>Pseudomonadati</taxon>
        <taxon>Pseudomonadota</taxon>
        <taxon>Gammaproteobacteria</taxon>
        <taxon>Enterobacterales</taxon>
        <taxon>Erwiniaceae</taxon>
        <taxon>Pantoea</taxon>
    </lineage>
</organism>
<comment type="pathway">
    <text evidence="2">Bacterial outer membrane biogenesis; LPS core biosynthesis.</text>
</comment>
<dbReference type="InterPro" id="IPR050748">
    <property type="entry name" value="Glycosyltrans_8_dom-fam"/>
</dbReference>
<dbReference type="Gene3D" id="3.90.550.10">
    <property type="entry name" value="Spore Coat Polysaccharide Biosynthesis Protein SpsA, Chain A"/>
    <property type="match status" value="1"/>
</dbReference>
<dbReference type="SUPFAM" id="SSF53448">
    <property type="entry name" value="Nucleotide-diphospho-sugar transferases"/>
    <property type="match status" value="1"/>
</dbReference>
<comment type="similarity">
    <text evidence="3">Belongs to the glycosyltransferase 8 family.</text>
</comment>
<keyword evidence="4" id="KW-0328">Glycosyltransferase</keyword>
<evidence type="ECO:0000313" key="10">
    <source>
        <dbReference type="EMBL" id="SFK79350.1"/>
    </source>
</evidence>
<evidence type="ECO:0000256" key="5">
    <source>
        <dbReference type="ARBA" id="ARBA00022679"/>
    </source>
</evidence>
<dbReference type="PANTHER" id="PTHR13778:SF47">
    <property type="entry name" value="LIPOPOLYSACCHARIDE 1,3-GALACTOSYLTRANSFERASE"/>
    <property type="match status" value="1"/>
</dbReference>
<evidence type="ECO:0000256" key="7">
    <source>
        <dbReference type="ARBA" id="ARBA00022842"/>
    </source>
</evidence>
<keyword evidence="6" id="KW-0479">Metal-binding</keyword>
<proteinExistence type="inferred from homology"/>
<name>A0A1I4CFG2_9GAMM</name>
<dbReference type="Pfam" id="PF01501">
    <property type="entry name" value="Glyco_transf_8"/>
    <property type="match status" value="1"/>
</dbReference>
<keyword evidence="7" id="KW-0460">Magnesium</keyword>
<dbReference type="PANTHER" id="PTHR13778">
    <property type="entry name" value="GLYCOSYLTRANSFERASE 8 DOMAIN-CONTAINING PROTEIN"/>
    <property type="match status" value="1"/>
</dbReference>
<comment type="cofactor">
    <cofactor evidence="1">
        <name>Mg(2+)</name>
        <dbReference type="ChEBI" id="CHEBI:18420"/>
    </cofactor>
</comment>
<dbReference type="InterPro" id="IPR013645">
    <property type="entry name" value="Glyco_transf_8N"/>
</dbReference>
<evidence type="ECO:0000313" key="11">
    <source>
        <dbReference type="Proteomes" id="UP000198841"/>
    </source>
</evidence>
<dbReference type="EMBL" id="FOSD01000010">
    <property type="protein sequence ID" value="SFK79350.1"/>
    <property type="molecule type" value="Genomic_DNA"/>
</dbReference>
<evidence type="ECO:0000256" key="2">
    <source>
        <dbReference type="ARBA" id="ARBA00004713"/>
    </source>
</evidence>
<comment type="caution">
    <text evidence="10">The sequence shown here is derived from an EMBL/GenBank/DDBJ whole genome shotgun (WGS) entry which is preliminary data.</text>
</comment>
<feature type="domain" description="Glycosyl transferase family 8 C-terminal" evidence="9">
    <location>
        <begin position="268"/>
        <end position="318"/>
    </location>
</feature>
<reference evidence="10 11" key="1">
    <citation type="submission" date="2016-10" db="EMBL/GenBank/DDBJ databases">
        <authorList>
            <person name="Varghese N."/>
            <person name="Submissions S."/>
        </authorList>
    </citation>
    <scope>NUCLEOTIDE SEQUENCE [LARGE SCALE GENOMIC DNA]</scope>
    <source>
        <strain evidence="10 11">YR512</strain>
    </source>
</reference>
<evidence type="ECO:0000256" key="3">
    <source>
        <dbReference type="ARBA" id="ARBA00006351"/>
    </source>
</evidence>
<dbReference type="Pfam" id="PF08437">
    <property type="entry name" value="Glyco_transf_8C"/>
    <property type="match status" value="1"/>
</dbReference>
<evidence type="ECO:0000256" key="8">
    <source>
        <dbReference type="ARBA" id="ARBA00022985"/>
    </source>
</evidence>
<evidence type="ECO:0000259" key="9">
    <source>
        <dbReference type="Pfam" id="PF08437"/>
    </source>
</evidence>
<dbReference type="InterPro" id="IPR002495">
    <property type="entry name" value="Glyco_trans_8"/>
</dbReference>
<protein>
    <submittedName>
        <fullName evidence="10">UDP-glucose:(Glucosyl)LPS alpha-1,3-glucosyltransferase/UDP-D-galactose:(Glucosyl)LPS alpha-1,3-D-galactosyltransferase/UDP-glucose:(Galactosyl)LPS alpha-1,2-glucosyltransferase</fullName>
    </submittedName>
</protein>
<dbReference type="CDD" id="cd04194">
    <property type="entry name" value="GT8_A4GalT_like"/>
    <property type="match status" value="1"/>
</dbReference>
<evidence type="ECO:0000256" key="4">
    <source>
        <dbReference type="ARBA" id="ARBA00022676"/>
    </source>
</evidence>
<dbReference type="Proteomes" id="UP000198841">
    <property type="component" value="Unassembled WGS sequence"/>
</dbReference>
<gene>
    <name evidence="10" type="ORF">SAMN05518863_11019</name>
</gene>
<keyword evidence="8" id="KW-0448">Lipopolysaccharide biosynthesis</keyword>
<evidence type="ECO:0000256" key="1">
    <source>
        <dbReference type="ARBA" id="ARBA00001946"/>
    </source>
</evidence>
<keyword evidence="11" id="KW-1185">Reference proteome</keyword>
<dbReference type="RefSeq" id="WP_008105548.1">
    <property type="nucleotide sequence ID" value="NZ_FOSD01000010.1"/>
</dbReference>
<accession>A0A1I4CFG2</accession>
<keyword evidence="5" id="KW-0808">Transferase</keyword>
<dbReference type="InterPro" id="IPR029044">
    <property type="entry name" value="Nucleotide-diphossugar_trans"/>
</dbReference>